<dbReference type="GO" id="GO:0000271">
    <property type="term" value="P:polysaccharide biosynthetic process"/>
    <property type="evidence" value="ECO:0007669"/>
    <property type="project" value="TreeGrafter"/>
</dbReference>
<evidence type="ECO:0000256" key="4">
    <source>
        <dbReference type="ARBA" id="ARBA00019595"/>
    </source>
</evidence>
<sequence>MTVFRRLAIPEVIEVTPPKYGDHRGFFSEVFKQSAFAAEGIAIDWAQDNQSFSAEIGTVRGLHFQAPPFAQDKLVRVLRGSIYDVAVDIRRGSPDYGKWVGCELSSAKWNQLLVPAGFAHCFMTLTPDTEVLYKVSAPYSKAHEGAVLWNDPDLAIDWPELGVEPTLSDKDLVAPRLADFASPFVYQG</sequence>
<feature type="active site" description="Proton acceptor" evidence="5">
    <location>
        <position position="63"/>
    </location>
</feature>
<dbReference type="CDD" id="cd00438">
    <property type="entry name" value="cupin_RmlC"/>
    <property type="match status" value="1"/>
</dbReference>
<evidence type="ECO:0000313" key="9">
    <source>
        <dbReference type="Proteomes" id="UP001139451"/>
    </source>
</evidence>
<comment type="function">
    <text evidence="2 7">Catalyzes the epimerization of the C3' and C5'positions of dTDP-6-deoxy-D-xylo-4-hexulose, forming dTDP-6-deoxy-L-lyxo-4-hexulose.</text>
</comment>
<comment type="caution">
    <text evidence="8">The sequence shown here is derived from an EMBL/GenBank/DDBJ whole genome shotgun (WGS) entry which is preliminary data.</text>
</comment>
<evidence type="ECO:0000313" key="8">
    <source>
        <dbReference type="EMBL" id="MCP3730842.1"/>
    </source>
</evidence>
<protein>
    <recommendedName>
        <fullName evidence="4 7">dTDP-4-dehydrorhamnose 3,5-epimerase</fullName>
        <ecNumber evidence="3 7">5.1.3.13</ecNumber>
    </recommendedName>
    <alternativeName>
        <fullName evidence="7">Thymidine diphospho-4-keto-rhamnose 3,5-epimerase</fullName>
    </alternativeName>
</protein>
<keyword evidence="7 8" id="KW-0413">Isomerase</keyword>
<feature type="active site" description="Proton donor" evidence="5">
    <location>
        <position position="133"/>
    </location>
</feature>
<dbReference type="Proteomes" id="UP001139451">
    <property type="component" value="Unassembled WGS sequence"/>
</dbReference>
<dbReference type="NCBIfam" id="TIGR01221">
    <property type="entry name" value="rmlC"/>
    <property type="match status" value="1"/>
</dbReference>
<dbReference type="RefSeq" id="WP_254292974.1">
    <property type="nucleotide sequence ID" value="NZ_JAMLDX010000006.1"/>
</dbReference>
<evidence type="ECO:0000256" key="2">
    <source>
        <dbReference type="ARBA" id="ARBA00001997"/>
    </source>
</evidence>
<dbReference type="EC" id="5.1.3.13" evidence="3 7"/>
<dbReference type="InterPro" id="IPR014710">
    <property type="entry name" value="RmlC-like_jellyroll"/>
</dbReference>
<reference evidence="8" key="1">
    <citation type="submission" date="2022-05" db="EMBL/GenBank/DDBJ databases">
        <title>Sphingomonas sp. strain MG17 Genome sequencing and assembly.</title>
        <authorList>
            <person name="Kim I."/>
        </authorList>
    </citation>
    <scope>NUCLEOTIDE SEQUENCE</scope>
    <source>
        <strain evidence="8">MG17</strain>
    </source>
</reference>
<dbReference type="AlphaFoldDB" id="A0A9X2KLP9"/>
<organism evidence="8 9">
    <name type="scientific">Sphingomonas tagetis</name>
    <dbReference type="NCBI Taxonomy" id="2949092"/>
    <lineage>
        <taxon>Bacteria</taxon>
        <taxon>Pseudomonadati</taxon>
        <taxon>Pseudomonadota</taxon>
        <taxon>Alphaproteobacteria</taxon>
        <taxon>Sphingomonadales</taxon>
        <taxon>Sphingomonadaceae</taxon>
        <taxon>Sphingomonas</taxon>
    </lineage>
</organism>
<dbReference type="GO" id="GO:0005829">
    <property type="term" value="C:cytosol"/>
    <property type="evidence" value="ECO:0007669"/>
    <property type="project" value="TreeGrafter"/>
</dbReference>
<accession>A0A9X2KLP9</accession>
<evidence type="ECO:0000256" key="5">
    <source>
        <dbReference type="PIRSR" id="PIRSR600888-1"/>
    </source>
</evidence>
<name>A0A9X2KLP9_9SPHN</name>
<evidence type="ECO:0000256" key="6">
    <source>
        <dbReference type="PIRSR" id="PIRSR600888-3"/>
    </source>
</evidence>
<comment type="similarity">
    <text evidence="7">Belongs to the dTDP-4-dehydrorhamnose 3,5-epimerase family.</text>
</comment>
<comment type="catalytic activity">
    <reaction evidence="1 7">
        <text>dTDP-4-dehydro-6-deoxy-alpha-D-glucose = dTDP-4-dehydro-beta-L-rhamnose</text>
        <dbReference type="Rhea" id="RHEA:16969"/>
        <dbReference type="ChEBI" id="CHEBI:57649"/>
        <dbReference type="ChEBI" id="CHEBI:62830"/>
        <dbReference type="EC" id="5.1.3.13"/>
    </reaction>
</comment>
<evidence type="ECO:0000256" key="1">
    <source>
        <dbReference type="ARBA" id="ARBA00001298"/>
    </source>
</evidence>
<gene>
    <name evidence="8" type="primary">rfbC</name>
    <name evidence="8" type="ORF">M9978_10410</name>
</gene>
<proteinExistence type="inferred from homology"/>
<dbReference type="InterPro" id="IPR000888">
    <property type="entry name" value="RmlC-like"/>
</dbReference>
<dbReference type="PANTHER" id="PTHR21047">
    <property type="entry name" value="DTDP-6-DEOXY-D-GLUCOSE-3,5 EPIMERASE"/>
    <property type="match status" value="1"/>
</dbReference>
<evidence type="ECO:0000256" key="7">
    <source>
        <dbReference type="RuleBase" id="RU364069"/>
    </source>
</evidence>
<dbReference type="InterPro" id="IPR011051">
    <property type="entry name" value="RmlC_Cupin_sf"/>
</dbReference>
<dbReference type="EMBL" id="JAMLDX010000006">
    <property type="protein sequence ID" value="MCP3730842.1"/>
    <property type="molecule type" value="Genomic_DNA"/>
</dbReference>
<keyword evidence="9" id="KW-1185">Reference proteome</keyword>
<dbReference type="GO" id="GO:0019305">
    <property type="term" value="P:dTDP-rhamnose biosynthetic process"/>
    <property type="evidence" value="ECO:0007669"/>
    <property type="project" value="UniProtKB-UniRule"/>
</dbReference>
<dbReference type="SUPFAM" id="SSF51182">
    <property type="entry name" value="RmlC-like cupins"/>
    <property type="match status" value="1"/>
</dbReference>
<dbReference type="Gene3D" id="2.60.120.10">
    <property type="entry name" value="Jelly Rolls"/>
    <property type="match status" value="1"/>
</dbReference>
<comment type="subunit">
    <text evidence="7">Homodimer.</text>
</comment>
<dbReference type="GO" id="GO:0008830">
    <property type="term" value="F:dTDP-4-dehydrorhamnose 3,5-epimerase activity"/>
    <property type="evidence" value="ECO:0007669"/>
    <property type="project" value="UniProtKB-UniRule"/>
</dbReference>
<evidence type="ECO:0000256" key="3">
    <source>
        <dbReference type="ARBA" id="ARBA00012098"/>
    </source>
</evidence>
<comment type="pathway">
    <text evidence="7">Carbohydrate biosynthesis; dTDP-L-rhamnose biosynthesis.</text>
</comment>
<dbReference type="Pfam" id="PF00908">
    <property type="entry name" value="dTDP_sugar_isom"/>
    <property type="match status" value="1"/>
</dbReference>
<feature type="site" description="Participates in a stacking interaction with the thymidine ring of dTDP-4-oxo-6-deoxyglucose" evidence="6">
    <location>
        <position position="139"/>
    </location>
</feature>
<dbReference type="PANTHER" id="PTHR21047:SF2">
    <property type="entry name" value="THYMIDINE DIPHOSPHO-4-KETO-RHAMNOSE 3,5-EPIMERASE"/>
    <property type="match status" value="1"/>
</dbReference>